<gene>
    <name evidence="2" type="ORF">Cme02nite_74830</name>
</gene>
<protein>
    <submittedName>
        <fullName evidence="2">Uncharacterized protein</fullName>
    </submittedName>
</protein>
<comment type="caution">
    <text evidence="2">The sequence shown here is derived from an EMBL/GenBank/DDBJ whole genome shotgun (WGS) entry which is preliminary data.</text>
</comment>
<feature type="compositionally biased region" description="Polar residues" evidence="1">
    <location>
        <begin position="37"/>
        <end position="64"/>
    </location>
</feature>
<dbReference type="Proteomes" id="UP000660339">
    <property type="component" value="Unassembled WGS sequence"/>
</dbReference>
<evidence type="ECO:0000256" key="1">
    <source>
        <dbReference type="SAM" id="MobiDB-lite"/>
    </source>
</evidence>
<accession>A0A8J3PL53</accession>
<evidence type="ECO:0000313" key="2">
    <source>
        <dbReference type="EMBL" id="GIG19151.1"/>
    </source>
</evidence>
<name>A0A8J3PL53_9ACTN</name>
<keyword evidence="3" id="KW-1185">Reference proteome</keyword>
<reference evidence="2" key="1">
    <citation type="submission" date="2021-01" db="EMBL/GenBank/DDBJ databases">
        <title>Whole genome shotgun sequence of Catellatospora methionotrophica NBRC 14553.</title>
        <authorList>
            <person name="Komaki H."/>
            <person name="Tamura T."/>
        </authorList>
    </citation>
    <scope>NUCLEOTIDE SEQUENCE</scope>
    <source>
        <strain evidence="2">NBRC 14553</strain>
    </source>
</reference>
<dbReference type="EMBL" id="BONJ01000048">
    <property type="protein sequence ID" value="GIG19151.1"/>
    <property type="molecule type" value="Genomic_DNA"/>
</dbReference>
<sequence>MRAYAIGSANISCTASSACTMEMDPVCRAVACAAKPSTLQPSPASHTGLRSSRATTPSTGSQCPAMSPRAWVTARVTRCCSAAAAANSPAASRPRMVLRMVIVPRSHTATAGRRAGIMTGQPIR</sequence>
<proteinExistence type="predicted"/>
<organism evidence="2 3">
    <name type="scientific">Catellatospora methionotrophica</name>
    <dbReference type="NCBI Taxonomy" id="121620"/>
    <lineage>
        <taxon>Bacteria</taxon>
        <taxon>Bacillati</taxon>
        <taxon>Actinomycetota</taxon>
        <taxon>Actinomycetes</taxon>
        <taxon>Micromonosporales</taxon>
        <taxon>Micromonosporaceae</taxon>
        <taxon>Catellatospora</taxon>
    </lineage>
</organism>
<feature type="region of interest" description="Disordered" evidence="1">
    <location>
        <begin position="37"/>
        <end position="65"/>
    </location>
</feature>
<dbReference type="AlphaFoldDB" id="A0A8J3PL53"/>
<evidence type="ECO:0000313" key="3">
    <source>
        <dbReference type="Proteomes" id="UP000660339"/>
    </source>
</evidence>
<dbReference type="PROSITE" id="PS51257">
    <property type="entry name" value="PROKAR_LIPOPROTEIN"/>
    <property type="match status" value="1"/>
</dbReference>